<dbReference type="AlphaFoldDB" id="A0A8X6I5F3"/>
<evidence type="ECO:0000313" key="3">
    <source>
        <dbReference type="Proteomes" id="UP000887013"/>
    </source>
</evidence>
<reference evidence="2" key="1">
    <citation type="submission" date="2020-08" db="EMBL/GenBank/DDBJ databases">
        <title>Multicomponent nature underlies the extraordinary mechanical properties of spider dragline silk.</title>
        <authorList>
            <person name="Kono N."/>
            <person name="Nakamura H."/>
            <person name="Mori M."/>
            <person name="Yoshida Y."/>
            <person name="Ohtoshi R."/>
            <person name="Malay A.D."/>
            <person name="Moran D.A.P."/>
            <person name="Tomita M."/>
            <person name="Numata K."/>
            <person name="Arakawa K."/>
        </authorList>
    </citation>
    <scope>NUCLEOTIDE SEQUENCE</scope>
</reference>
<keyword evidence="3" id="KW-1185">Reference proteome</keyword>
<evidence type="ECO:0000256" key="1">
    <source>
        <dbReference type="SAM" id="MobiDB-lite"/>
    </source>
</evidence>
<organism evidence="2 3">
    <name type="scientific">Nephila pilipes</name>
    <name type="common">Giant wood spider</name>
    <name type="synonym">Nephila maculata</name>
    <dbReference type="NCBI Taxonomy" id="299642"/>
    <lineage>
        <taxon>Eukaryota</taxon>
        <taxon>Metazoa</taxon>
        <taxon>Ecdysozoa</taxon>
        <taxon>Arthropoda</taxon>
        <taxon>Chelicerata</taxon>
        <taxon>Arachnida</taxon>
        <taxon>Araneae</taxon>
        <taxon>Araneomorphae</taxon>
        <taxon>Entelegynae</taxon>
        <taxon>Araneoidea</taxon>
        <taxon>Nephilidae</taxon>
        <taxon>Nephila</taxon>
    </lineage>
</organism>
<dbReference type="EMBL" id="BMAW01041948">
    <property type="protein sequence ID" value="GFS31567.1"/>
    <property type="molecule type" value="Genomic_DNA"/>
</dbReference>
<comment type="caution">
    <text evidence="2">The sequence shown here is derived from an EMBL/GenBank/DDBJ whole genome shotgun (WGS) entry which is preliminary data.</text>
</comment>
<gene>
    <name evidence="2" type="primary">AVEN_97257_1</name>
    <name evidence="2" type="ORF">NPIL_30961</name>
</gene>
<evidence type="ECO:0000313" key="2">
    <source>
        <dbReference type="EMBL" id="GFS31567.1"/>
    </source>
</evidence>
<dbReference type="Proteomes" id="UP000887013">
    <property type="component" value="Unassembled WGS sequence"/>
</dbReference>
<evidence type="ECO:0008006" key="4">
    <source>
        <dbReference type="Google" id="ProtNLM"/>
    </source>
</evidence>
<proteinExistence type="predicted"/>
<dbReference type="OrthoDB" id="6430165at2759"/>
<protein>
    <recommendedName>
        <fullName evidence="4">Nudix hydrolase domain-containing protein</fullName>
    </recommendedName>
</protein>
<feature type="region of interest" description="Disordered" evidence="1">
    <location>
        <begin position="238"/>
        <end position="257"/>
    </location>
</feature>
<name>A0A8X6I5F3_NEPPI</name>
<accession>A0A8X6I5F3</accession>
<sequence length="257" mass="30616">MANHKCSTSYGIVVKTDCKRIVVLRRKVPYCIQDFFHRMHKKKCQVPSQFSEMQYQFEVEWLPHLKEHELVDYKRYLDGDIFEDLYDFPHGQLGRSNKQKGDISNISLFYAAYREFQEETGFHFTFTHTDIEQYPLVFLHYKGLDGSLYKQYYFIVNNVKGLRRHTYFNSFSKSSTAQGQITNWTDDRLIYQGLMIPIEVAYKIFSRQQSIKSDMKHLLCSNYLEELHRLTLSERECTDEQDADNKESDCKSKNHES</sequence>